<feature type="domain" description="IrrE N-terminal-like" evidence="1">
    <location>
        <begin position="51"/>
        <end position="160"/>
    </location>
</feature>
<dbReference type="InterPro" id="IPR010359">
    <property type="entry name" value="IrrE_HExxH"/>
</dbReference>
<evidence type="ECO:0000313" key="2">
    <source>
        <dbReference type="EMBL" id="CUN21301.1"/>
    </source>
</evidence>
<dbReference type="Proteomes" id="UP000095350">
    <property type="component" value="Unassembled WGS sequence"/>
</dbReference>
<dbReference type="EMBL" id="CYXZ01000019">
    <property type="protein sequence ID" value="CUN21301.1"/>
    <property type="molecule type" value="Genomic_DNA"/>
</dbReference>
<dbReference type="Pfam" id="PF06114">
    <property type="entry name" value="Peptidase_M78"/>
    <property type="match status" value="1"/>
</dbReference>
<dbReference type="PaxDb" id="166486-ERS852572_02512"/>
<evidence type="ECO:0000313" key="3">
    <source>
        <dbReference type="Proteomes" id="UP000095350"/>
    </source>
</evidence>
<reference evidence="2 3" key="1">
    <citation type="submission" date="2015-09" db="EMBL/GenBank/DDBJ databases">
        <authorList>
            <consortium name="Pathogen Informatics"/>
        </authorList>
    </citation>
    <scope>NUCLEOTIDE SEQUENCE [LARGE SCALE GENOMIC DNA]</scope>
    <source>
        <strain evidence="2 3">2789STDY5834960</strain>
    </source>
</reference>
<protein>
    <submittedName>
        <fullName evidence="2">Domain of uncharacterized function (DUF955)</fullName>
    </submittedName>
</protein>
<organism evidence="2 3">
    <name type="scientific">Roseburia intestinalis</name>
    <dbReference type="NCBI Taxonomy" id="166486"/>
    <lineage>
        <taxon>Bacteria</taxon>
        <taxon>Bacillati</taxon>
        <taxon>Bacillota</taxon>
        <taxon>Clostridia</taxon>
        <taxon>Lachnospirales</taxon>
        <taxon>Lachnospiraceae</taxon>
        <taxon>Roseburia</taxon>
    </lineage>
</organism>
<evidence type="ECO:0000259" key="1">
    <source>
        <dbReference type="Pfam" id="PF06114"/>
    </source>
</evidence>
<dbReference type="STRING" id="166486.ERS852572_02512"/>
<dbReference type="AlphaFoldDB" id="A0A173V1Y5"/>
<accession>A0A173V1Y5</accession>
<dbReference type="Gene3D" id="1.10.10.2910">
    <property type="match status" value="1"/>
</dbReference>
<gene>
    <name evidence="2" type="ORF">ERS852572_02512</name>
</gene>
<name>A0A173V1Y5_9FIRM</name>
<proteinExistence type="predicted"/>
<sequence>MSSFSDSAFDKIYLLAVEWGCLLLDIQTLEIVRKANRLANDLCTRDPHRIAQELGIEVIPLAFKKQRGAYKVLMRNRFIFIKDDLHPVMERIVMLHEIGHDALHREEAVKAGGFKEFNIFDMRQSRMEYEANIFASQISLPDDEILEYIENGYDIQQIARAMHSDINLVALKTDTLIAQGYRFRHQEYRNQFLK</sequence>